<accession>A1HSF5</accession>
<feature type="active site" description="Proton acceptor" evidence="2">
    <location>
        <position position="127"/>
    </location>
</feature>
<dbReference type="RefSeq" id="WP_007289960.1">
    <property type="nucleotide sequence ID" value="NZ_AAWL01000016.1"/>
</dbReference>
<reference evidence="3 4" key="1">
    <citation type="submission" date="2007-01" db="EMBL/GenBank/DDBJ databases">
        <title>Annotation of the draft genome assembly of Thermosinus carboxydivorans Nor1.</title>
        <authorList>
            <consortium name="US DOE Joint Genome Institute (JGI-ORNL)"/>
            <person name="Larimer F."/>
            <person name="Land M."/>
            <person name="Hauser L."/>
        </authorList>
    </citation>
    <scope>NUCLEOTIDE SEQUENCE [LARGE SCALE GENOMIC DNA]</scope>
    <source>
        <strain evidence="3 4">Nor1</strain>
    </source>
</reference>
<dbReference type="Gene3D" id="3.90.1140.10">
    <property type="entry name" value="Cyclic phosphodiesterase"/>
    <property type="match status" value="1"/>
</dbReference>
<dbReference type="GO" id="GO:0016874">
    <property type="term" value="F:ligase activity"/>
    <property type="evidence" value="ECO:0007669"/>
    <property type="project" value="UniProtKB-KW"/>
</dbReference>
<dbReference type="EMBL" id="AAWL01000016">
    <property type="protein sequence ID" value="EAX47019.1"/>
    <property type="molecule type" value="Genomic_DNA"/>
</dbReference>
<gene>
    <name evidence="3" type="ORF">TcarDRAFT_0714</name>
</gene>
<evidence type="ECO:0000313" key="3">
    <source>
        <dbReference type="EMBL" id="EAX47019.1"/>
    </source>
</evidence>
<dbReference type="SUPFAM" id="SSF55144">
    <property type="entry name" value="LigT-like"/>
    <property type="match status" value="1"/>
</dbReference>
<organism evidence="3 4">
    <name type="scientific">Thermosinus carboxydivorans Nor1</name>
    <dbReference type="NCBI Taxonomy" id="401526"/>
    <lineage>
        <taxon>Bacteria</taxon>
        <taxon>Bacillati</taxon>
        <taxon>Bacillota</taxon>
        <taxon>Negativicutes</taxon>
        <taxon>Selenomonadales</taxon>
        <taxon>Sporomusaceae</taxon>
        <taxon>Thermosinus</taxon>
    </lineage>
</organism>
<comment type="caution">
    <text evidence="3">The sequence shown here is derived from an EMBL/GenBank/DDBJ whole genome shotgun (WGS) entry which is preliminary data.</text>
</comment>
<reference evidence="3 4" key="2">
    <citation type="submission" date="2007-01" db="EMBL/GenBank/DDBJ databases">
        <title>Sequencing of the draft genome and assembly of Thermosinus carboxydivorans Nor1.</title>
        <authorList>
            <consortium name="US DOE Joint Genome Institute (JGI-PGF)"/>
            <person name="Copeland A."/>
            <person name="Lucas S."/>
            <person name="Lapidus A."/>
            <person name="Barry K."/>
            <person name="Glavina del Rio T."/>
            <person name="Dalin E."/>
            <person name="Tice H."/>
            <person name="Bruce D."/>
            <person name="Pitluck S."/>
            <person name="Richardson P."/>
        </authorList>
    </citation>
    <scope>NUCLEOTIDE SEQUENCE [LARGE SCALE GENOMIC DNA]</scope>
    <source>
        <strain evidence="3 4">Nor1</strain>
    </source>
</reference>
<dbReference type="PANTHER" id="PTHR35561:SF1">
    <property type="entry name" value="RNA 2',3'-CYCLIC PHOSPHODIESTERASE"/>
    <property type="match status" value="1"/>
</dbReference>
<feature type="active site" description="Proton donor" evidence="2">
    <location>
        <position position="40"/>
    </location>
</feature>
<keyword evidence="4" id="KW-1185">Reference proteome</keyword>
<dbReference type="InterPro" id="IPR004175">
    <property type="entry name" value="RNA_CPDase"/>
</dbReference>
<dbReference type="GO" id="GO:0004113">
    <property type="term" value="F:2',3'-cyclic-nucleotide 3'-phosphodiesterase activity"/>
    <property type="evidence" value="ECO:0007669"/>
    <property type="project" value="InterPro"/>
</dbReference>
<evidence type="ECO:0000256" key="2">
    <source>
        <dbReference type="HAMAP-Rule" id="MF_01940"/>
    </source>
</evidence>
<dbReference type="Pfam" id="PF13563">
    <property type="entry name" value="2_5_RNA_ligase2"/>
    <property type="match status" value="1"/>
</dbReference>
<dbReference type="PANTHER" id="PTHR35561">
    <property type="entry name" value="RNA 2',3'-CYCLIC PHOSPHODIESTERASE"/>
    <property type="match status" value="1"/>
</dbReference>
<comment type="function">
    <text evidence="2">Hydrolyzes RNA 2',3'-cyclic phosphodiester to an RNA 2'-phosphomonoester.</text>
</comment>
<comment type="similarity">
    <text evidence="2">Belongs to the 2H phosphoesterase superfamily. ThpR family.</text>
</comment>
<dbReference type="NCBIfam" id="TIGR02258">
    <property type="entry name" value="2_5_ligase"/>
    <property type="match status" value="1"/>
</dbReference>
<evidence type="ECO:0000313" key="4">
    <source>
        <dbReference type="Proteomes" id="UP000005139"/>
    </source>
</evidence>
<dbReference type="eggNOG" id="COG1514">
    <property type="taxonomic scope" value="Bacteria"/>
</dbReference>
<dbReference type="Proteomes" id="UP000005139">
    <property type="component" value="Unassembled WGS sequence"/>
</dbReference>
<proteinExistence type="inferred from homology"/>
<keyword evidence="3" id="KW-0436">Ligase</keyword>
<name>A1HSF5_9FIRM</name>
<dbReference type="InterPro" id="IPR009097">
    <property type="entry name" value="Cyclic_Pdiesterase"/>
</dbReference>
<comment type="catalytic activity">
    <reaction evidence="2">
        <text>a 3'-end 2',3'-cyclophospho-ribonucleotide-RNA + H2O = a 3'-end 2'-phospho-ribonucleotide-RNA + H(+)</text>
        <dbReference type="Rhea" id="RHEA:11828"/>
        <dbReference type="Rhea" id="RHEA-COMP:10464"/>
        <dbReference type="Rhea" id="RHEA-COMP:17353"/>
        <dbReference type="ChEBI" id="CHEBI:15377"/>
        <dbReference type="ChEBI" id="CHEBI:15378"/>
        <dbReference type="ChEBI" id="CHEBI:83064"/>
        <dbReference type="ChEBI" id="CHEBI:173113"/>
        <dbReference type="EC" id="3.1.4.58"/>
    </reaction>
</comment>
<dbReference type="EC" id="3.1.4.58" evidence="2"/>
<keyword evidence="1 2" id="KW-0378">Hydrolase</keyword>
<sequence length="182" mass="20508">MRLFIGIEFPEDILDKLGQTQDYLRRYVSSGRFTAKHNMHLTLQFLGEVAEDKVGDICRCLQQVAKEHSPLRLALGALGCFGQNNPYRVVWVGLGGDLTALNRLQRAIVLGMKDLGFIPENRPYKPHITLARDVWFTDAQAYQQALRLTAGGTSFSVKSFSLISSAVEEKKRVYRSLATFEL</sequence>
<protein>
    <recommendedName>
        <fullName evidence="2">RNA 2',3'-cyclic phosphodiesterase</fullName>
        <shortName evidence="2">RNA 2',3'-CPDase</shortName>
        <ecNumber evidence="2">3.1.4.58</ecNumber>
    </recommendedName>
</protein>
<evidence type="ECO:0000256" key="1">
    <source>
        <dbReference type="ARBA" id="ARBA00022801"/>
    </source>
</evidence>
<dbReference type="AlphaFoldDB" id="A1HSF5"/>
<dbReference type="HAMAP" id="MF_01940">
    <property type="entry name" value="RNA_CPDase"/>
    <property type="match status" value="1"/>
</dbReference>
<dbReference type="GO" id="GO:0008664">
    <property type="term" value="F:RNA 2',3'-cyclic 3'-phosphodiesterase activity"/>
    <property type="evidence" value="ECO:0007669"/>
    <property type="project" value="UniProtKB-EC"/>
</dbReference>
<dbReference type="OrthoDB" id="9789350at2"/>
<feature type="short sequence motif" description="HXTX 1" evidence="2">
    <location>
        <begin position="40"/>
        <end position="43"/>
    </location>
</feature>
<feature type="short sequence motif" description="HXTX 2" evidence="2">
    <location>
        <begin position="127"/>
        <end position="130"/>
    </location>
</feature>